<proteinExistence type="predicted"/>
<organism evidence="2 3">
    <name type="scientific">Streptosporangium amethystogenes subsp. fukuiense</name>
    <dbReference type="NCBI Taxonomy" id="698418"/>
    <lineage>
        <taxon>Bacteria</taxon>
        <taxon>Bacillati</taxon>
        <taxon>Actinomycetota</taxon>
        <taxon>Actinomycetes</taxon>
        <taxon>Streptosporangiales</taxon>
        <taxon>Streptosporangiaceae</taxon>
        <taxon>Streptosporangium</taxon>
    </lineage>
</organism>
<feature type="transmembrane region" description="Helical" evidence="1">
    <location>
        <begin position="86"/>
        <end position="104"/>
    </location>
</feature>
<feature type="transmembrane region" description="Helical" evidence="1">
    <location>
        <begin position="111"/>
        <end position="128"/>
    </location>
</feature>
<gene>
    <name evidence="2" type="ORF">ACFQVD_20700</name>
</gene>
<keyword evidence="3" id="KW-1185">Reference proteome</keyword>
<evidence type="ECO:0000313" key="3">
    <source>
        <dbReference type="Proteomes" id="UP001596514"/>
    </source>
</evidence>
<accession>A0ABW2T4S8</accession>
<evidence type="ECO:0000313" key="2">
    <source>
        <dbReference type="EMBL" id="MFC7602526.1"/>
    </source>
</evidence>
<protein>
    <submittedName>
        <fullName evidence="2">Uncharacterized protein</fullName>
    </submittedName>
</protein>
<comment type="caution">
    <text evidence="2">The sequence shown here is derived from an EMBL/GenBank/DDBJ whole genome shotgun (WGS) entry which is preliminary data.</text>
</comment>
<keyword evidence="1" id="KW-0472">Membrane</keyword>
<sequence>MVLSLFVGMLLGGVGALSAYGPGLPNAIYNPYAYVLLAVVVGRTAAGFGWAVLSSVLAAFGVLLSTLSATLFEPGDWLTGLGDDGATMNLTVVNLVTIGVLSYLTKRPDRWGGLAAGGAVGLALFEGIDKLMPGPEFVPGFWPWGAAVMLVLAVGMLISLARRRDRICAALIALALGAFHFVFFTTGI</sequence>
<feature type="transmembrane region" description="Helical" evidence="1">
    <location>
        <begin position="167"/>
        <end position="186"/>
    </location>
</feature>
<keyword evidence="1" id="KW-0812">Transmembrane</keyword>
<reference evidence="3" key="1">
    <citation type="journal article" date="2019" name="Int. J. Syst. Evol. Microbiol.">
        <title>The Global Catalogue of Microorganisms (GCM) 10K type strain sequencing project: providing services to taxonomists for standard genome sequencing and annotation.</title>
        <authorList>
            <consortium name="The Broad Institute Genomics Platform"/>
            <consortium name="The Broad Institute Genome Sequencing Center for Infectious Disease"/>
            <person name="Wu L."/>
            <person name="Ma J."/>
        </authorList>
    </citation>
    <scope>NUCLEOTIDE SEQUENCE [LARGE SCALE GENOMIC DNA]</scope>
    <source>
        <strain evidence="3">JCM 10083</strain>
    </source>
</reference>
<dbReference type="Proteomes" id="UP001596514">
    <property type="component" value="Unassembled WGS sequence"/>
</dbReference>
<evidence type="ECO:0000256" key="1">
    <source>
        <dbReference type="SAM" id="Phobius"/>
    </source>
</evidence>
<dbReference type="RefSeq" id="WP_343968946.1">
    <property type="nucleotide sequence ID" value="NZ_BAAAGK010000068.1"/>
</dbReference>
<feature type="transmembrane region" description="Helical" evidence="1">
    <location>
        <begin position="140"/>
        <end position="160"/>
    </location>
</feature>
<dbReference type="EMBL" id="JBHTEE010000001">
    <property type="protein sequence ID" value="MFC7602526.1"/>
    <property type="molecule type" value="Genomic_DNA"/>
</dbReference>
<keyword evidence="1" id="KW-1133">Transmembrane helix</keyword>
<feature type="transmembrane region" description="Helical" evidence="1">
    <location>
        <begin position="52"/>
        <end position="71"/>
    </location>
</feature>
<name>A0ABW2T4S8_9ACTN</name>